<evidence type="ECO:0000313" key="2">
    <source>
        <dbReference type="EMBL" id="MDA0185146.1"/>
    </source>
</evidence>
<dbReference type="SUPFAM" id="SSF69318">
    <property type="entry name" value="Integrin alpha N-terminal domain"/>
    <property type="match status" value="1"/>
</dbReference>
<dbReference type="RefSeq" id="WP_270029631.1">
    <property type="nucleotide sequence ID" value="NZ_JAPDDP010000100.1"/>
</dbReference>
<dbReference type="Proteomes" id="UP001147653">
    <property type="component" value="Unassembled WGS sequence"/>
</dbReference>
<reference evidence="2" key="1">
    <citation type="submission" date="2022-10" db="EMBL/GenBank/DDBJ databases">
        <title>The WGS of Solirubrobacter phytolaccae KCTC 29190.</title>
        <authorList>
            <person name="Jiang Z."/>
        </authorList>
    </citation>
    <scope>NUCLEOTIDE SEQUENCE</scope>
    <source>
        <strain evidence="2">KCTC 29190</strain>
    </source>
</reference>
<proteinExistence type="predicted"/>
<feature type="chain" id="PRO_5040898248" evidence="1">
    <location>
        <begin position="29"/>
        <end position="525"/>
    </location>
</feature>
<keyword evidence="3" id="KW-1185">Reference proteome</keyword>
<gene>
    <name evidence="2" type="ORF">OJ997_32880</name>
</gene>
<dbReference type="InterPro" id="IPR018247">
    <property type="entry name" value="EF_Hand_1_Ca_BS"/>
</dbReference>
<comment type="caution">
    <text evidence="2">The sequence shown here is derived from an EMBL/GenBank/DDBJ whole genome shotgun (WGS) entry which is preliminary data.</text>
</comment>
<evidence type="ECO:0000313" key="3">
    <source>
        <dbReference type="Proteomes" id="UP001147653"/>
    </source>
</evidence>
<dbReference type="InterPro" id="IPR028994">
    <property type="entry name" value="Integrin_alpha_N"/>
</dbReference>
<keyword evidence="1" id="KW-0732">Signal</keyword>
<sequence>MNRWIKRCLSGAVLTLAAATAAPSAASAADAVWLLRNANSAGFADTAFVYGSSSLYPIVGDWNGDGIDTPAGTFVNGGGSLEWHFRNSNANGGGEFSNVFGTNGDHPVPGDWDGNGTDTQGAIRHDNGARRWWLNNSLGNQYVPYTFTYGAWVGDIPISGDWDGNGTDTPGIYRIGESRFYLSNDFSGGTWTHFQYGDPNSGVSPLVGDWDGNGTDTIGLYNPANSQFMLRNANNSGAATWQFTYGNPGSFPIAGDWDGNGTDTVGVIRTDGTPPPVIAAWSVQCDQNVNGRAELAAELECVRGKVGSAGYNNGNIWANVHPDDLPNVYATSWVHGNSGGAGHVIDTPTEYMAVMDALAAMGVESEDDWSNTSLWAGVAPDDQERLLAWAAANGEAALYDADNSGELSGFEWKTPLKLTFNLNQAKTEQFIDILDDLVIQGASCALAAKAISKWIAKEARAKAVAEIVEYVCAALTAGVAGLRQTVNTMYARSTHPGIKVQIGVKIKAALPPQPRPYVSFLPWNN</sequence>
<dbReference type="EMBL" id="JAPDDP010000100">
    <property type="protein sequence ID" value="MDA0185146.1"/>
    <property type="molecule type" value="Genomic_DNA"/>
</dbReference>
<feature type="signal peptide" evidence="1">
    <location>
        <begin position="1"/>
        <end position="28"/>
    </location>
</feature>
<organism evidence="2 3">
    <name type="scientific">Solirubrobacter phytolaccae</name>
    <dbReference type="NCBI Taxonomy" id="1404360"/>
    <lineage>
        <taxon>Bacteria</taxon>
        <taxon>Bacillati</taxon>
        <taxon>Actinomycetota</taxon>
        <taxon>Thermoleophilia</taxon>
        <taxon>Solirubrobacterales</taxon>
        <taxon>Solirubrobacteraceae</taxon>
        <taxon>Solirubrobacter</taxon>
    </lineage>
</organism>
<evidence type="ECO:0000256" key="1">
    <source>
        <dbReference type="SAM" id="SignalP"/>
    </source>
</evidence>
<protein>
    <submittedName>
        <fullName evidence="2">Uncharacterized protein</fullName>
    </submittedName>
</protein>
<accession>A0A9X3NFI9</accession>
<dbReference type="AlphaFoldDB" id="A0A9X3NFI9"/>
<name>A0A9X3NFI9_9ACTN</name>
<dbReference type="PROSITE" id="PS00018">
    <property type="entry name" value="EF_HAND_1"/>
    <property type="match status" value="1"/>
</dbReference>